<proteinExistence type="predicted"/>
<comment type="caution">
    <text evidence="2">The sequence shown here is derived from an EMBL/GenBank/DDBJ whole genome shotgun (WGS) entry which is preliminary data.</text>
</comment>
<reference evidence="2 3" key="1">
    <citation type="journal article" date="2018" name="Front. Plant Sci.">
        <title>Red Clover (Trifolium pratense) and Zigzag Clover (T. medium) - A Picture of Genomic Similarities and Differences.</title>
        <authorList>
            <person name="Dluhosova J."/>
            <person name="Istvanek J."/>
            <person name="Nedelnik J."/>
            <person name="Repkova J."/>
        </authorList>
    </citation>
    <scope>NUCLEOTIDE SEQUENCE [LARGE SCALE GENOMIC DNA]</scope>
    <source>
        <strain evidence="3">cv. 10/8</strain>
        <tissue evidence="2">Leaf</tissue>
    </source>
</reference>
<evidence type="ECO:0000313" key="3">
    <source>
        <dbReference type="Proteomes" id="UP000265520"/>
    </source>
</evidence>
<accession>A0A392QMF7</accession>
<feature type="non-terminal residue" evidence="2">
    <location>
        <position position="69"/>
    </location>
</feature>
<evidence type="ECO:0000256" key="1">
    <source>
        <dbReference type="SAM" id="MobiDB-lite"/>
    </source>
</evidence>
<dbReference type="EMBL" id="LXQA010144984">
    <property type="protein sequence ID" value="MCI25042.1"/>
    <property type="molecule type" value="Genomic_DNA"/>
</dbReference>
<evidence type="ECO:0000313" key="2">
    <source>
        <dbReference type="EMBL" id="MCI25042.1"/>
    </source>
</evidence>
<name>A0A392QMF7_9FABA</name>
<organism evidence="2 3">
    <name type="scientific">Trifolium medium</name>
    <dbReference type="NCBI Taxonomy" id="97028"/>
    <lineage>
        <taxon>Eukaryota</taxon>
        <taxon>Viridiplantae</taxon>
        <taxon>Streptophyta</taxon>
        <taxon>Embryophyta</taxon>
        <taxon>Tracheophyta</taxon>
        <taxon>Spermatophyta</taxon>
        <taxon>Magnoliopsida</taxon>
        <taxon>eudicotyledons</taxon>
        <taxon>Gunneridae</taxon>
        <taxon>Pentapetalae</taxon>
        <taxon>rosids</taxon>
        <taxon>fabids</taxon>
        <taxon>Fabales</taxon>
        <taxon>Fabaceae</taxon>
        <taxon>Papilionoideae</taxon>
        <taxon>50 kb inversion clade</taxon>
        <taxon>NPAAA clade</taxon>
        <taxon>Hologalegina</taxon>
        <taxon>IRL clade</taxon>
        <taxon>Trifolieae</taxon>
        <taxon>Trifolium</taxon>
    </lineage>
</organism>
<protein>
    <submittedName>
        <fullName evidence="2">SNF2 domain-containing protein CLASSY 1-like</fullName>
    </submittedName>
</protein>
<dbReference type="AlphaFoldDB" id="A0A392QMF7"/>
<keyword evidence="3" id="KW-1185">Reference proteome</keyword>
<feature type="region of interest" description="Disordered" evidence="1">
    <location>
        <begin position="1"/>
        <end position="32"/>
    </location>
</feature>
<dbReference type="Proteomes" id="UP000265520">
    <property type="component" value="Unassembled WGS sequence"/>
</dbReference>
<sequence length="69" mass="7756">MLGYHAPNAYHGESADLKFETSLPPKDNTKKDKGVYVGVQEEENNEVDAEDDGLEDIWREMSLAIETSK</sequence>